<comment type="similarity">
    <text evidence="8">Belongs to the two pore domain potassium channel (TC 1.A.1.8) family.</text>
</comment>
<evidence type="ECO:0000256" key="6">
    <source>
        <dbReference type="ARBA" id="ARBA00023136"/>
    </source>
</evidence>
<feature type="transmembrane region" description="Helical" evidence="9">
    <location>
        <begin position="259"/>
        <end position="278"/>
    </location>
</feature>
<keyword evidence="2 8" id="KW-0813">Transport</keyword>
<evidence type="ECO:0000256" key="4">
    <source>
        <dbReference type="ARBA" id="ARBA00022989"/>
    </source>
</evidence>
<proteinExistence type="inferred from homology"/>
<dbReference type="PANTHER" id="PTHR11003:SF269">
    <property type="entry name" value="POTASSIUM CHANNEL DOMAIN-CONTAINING PROTEIN"/>
    <property type="match status" value="1"/>
</dbReference>
<dbReference type="Pfam" id="PF07885">
    <property type="entry name" value="Ion_trans_2"/>
    <property type="match status" value="2"/>
</dbReference>
<dbReference type="Gene3D" id="1.10.287.70">
    <property type="match status" value="1"/>
</dbReference>
<evidence type="ECO:0000256" key="8">
    <source>
        <dbReference type="RuleBase" id="RU003857"/>
    </source>
</evidence>
<protein>
    <submittedName>
        <fullName evidence="12">Ion channel</fullName>
    </submittedName>
</protein>
<feature type="transmembrane region" description="Helical" evidence="9">
    <location>
        <begin position="309"/>
        <end position="331"/>
    </location>
</feature>
<dbReference type="InterPro" id="IPR003280">
    <property type="entry name" value="2pore_dom_K_chnl"/>
</dbReference>
<feature type="transmembrane region" description="Helical" evidence="9">
    <location>
        <begin position="185"/>
        <end position="207"/>
    </location>
</feature>
<evidence type="ECO:0000313" key="11">
    <source>
        <dbReference type="Proteomes" id="UP000025227"/>
    </source>
</evidence>
<accession>A0A7I4Z678</accession>
<dbReference type="OrthoDB" id="297496at2759"/>
<keyword evidence="7 8" id="KW-0407">Ion channel</keyword>
<dbReference type="SUPFAM" id="SSF81324">
    <property type="entry name" value="Voltage-gated potassium channels"/>
    <property type="match status" value="2"/>
</dbReference>
<keyword evidence="11" id="KW-1185">Reference proteome</keyword>
<feature type="transmembrane region" description="Helical" evidence="9">
    <location>
        <begin position="219"/>
        <end position="238"/>
    </location>
</feature>
<feature type="transmembrane region" description="Helical" evidence="9">
    <location>
        <begin position="74"/>
        <end position="97"/>
    </location>
</feature>
<evidence type="ECO:0000256" key="2">
    <source>
        <dbReference type="ARBA" id="ARBA00022448"/>
    </source>
</evidence>
<evidence type="ECO:0000256" key="9">
    <source>
        <dbReference type="SAM" id="Phobius"/>
    </source>
</evidence>
<comment type="subcellular location">
    <subcellularLocation>
        <location evidence="1">Membrane</location>
        <topology evidence="1">Multi-pass membrane protein</topology>
    </subcellularLocation>
</comment>
<evidence type="ECO:0000256" key="7">
    <source>
        <dbReference type="ARBA" id="ARBA00023303"/>
    </source>
</evidence>
<keyword evidence="6 9" id="KW-0472">Membrane</keyword>
<dbReference type="PRINTS" id="PR01333">
    <property type="entry name" value="2POREKCHANEL"/>
</dbReference>
<feature type="domain" description="Potassium channel" evidence="10">
    <location>
        <begin position="154"/>
        <end position="222"/>
    </location>
</feature>
<feature type="domain" description="Potassium channel" evidence="10">
    <location>
        <begin position="272"/>
        <end position="315"/>
    </location>
</feature>
<evidence type="ECO:0000256" key="1">
    <source>
        <dbReference type="ARBA" id="ARBA00004141"/>
    </source>
</evidence>
<dbReference type="GO" id="GO:0030322">
    <property type="term" value="P:stabilization of membrane potential"/>
    <property type="evidence" value="ECO:0007669"/>
    <property type="project" value="TreeGrafter"/>
</dbReference>
<dbReference type="AlphaFoldDB" id="A0A7I4Z678"/>
<reference evidence="12" key="1">
    <citation type="submission" date="2020-12" db="UniProtKB">
        <authorList>
            <consortium name="WormBaseParasite"/>
        </authorList>
    </citation>
    <scope>IDENTIFICATION</scope>
    <source>
        <strain evidence="12">MHco3</strain>
    </source>
</reference>
<name>A0A7I4Z678_HAECO</name>
<dbReference type="WBParaSite" id="HCON_00190680-00001">
    <property type="protein sequence ID" value="HCON_00190680-00001"/>
    <property type="gene ID" value="HCON_00190680"/>
</dbReference>
<evidence type="ECO:0000313" key="12">
    <source>
        <dbReference type="WBParaSite" id="HCON_00190680-00001"/>
    </source>
</evidence>
<organism evidence="11 12">
    <name type="scientific">Haemonchus contortus</name>
    <name type="common">Barber pole worm</name>
    <dbReference type="NCBI Taxonomy" id="6289"/>
    <lineage>
        <taxon>Eukaryota</taxon>
        <taxon>Metazoa</taxon>
        <taxon>Ecdysozoa</taxon>
        <taxon>Nematoda</taxon>
        <taxon>Chromadorea</taxon>
        <taxon>Rhabditida</taxon>
        <taxon>Rhabditina</taxon>
        <taxon>Rhabditomorpha</taxon>
        <taxon>Strongyloidea</taxon>
        <taxon>Trichostrongylidae</taxon>
        <taxon>Haemonchus</taxon>
    </lineage>
</organism>
<dbReference type="GO" id="GO:0022841">
    <property type="term" value="F:potassium ion leak channel activity"/>
    <property type="evidence" value="ECO:0007669"/>
    <property type="project" value="TreeGrafter"/>
</dbReference>
<dbReference type="GO" id="GO:0005886">
    <property type="term" value="C:plasma membrane"/>
    <property type="evidence" value="ECO:0007669"/>
    <property type="project" value="TreeGrafter"/>
</dbReference>
<keyword evidence="4 9" id="KW-1133">Transmembrane helix</keyword>
<dbReference type="OMA" id="GDIMPIN"/>
<dbReference type="InterPro" id="IPR013099">
    <property type="entry name" value="K_chnl_dom"/>
</dbReference>
<evidence type="ECO:0000256" key="5">
    <source>
        <dbReference type="ARBA" id="ARBA00023065"/>
    </source>
</evidence>
<dbReference type="GO" id="GO:0015271">
    <property type="term" value="F:outward rectifier potassium channel activity"/>
    <property type="evidence" value="ECO:0007669"/>
    <property type="project" value="TreeGrafter"/>
</dbReference>
<evidence type="ECO:0000259" key="10">
    <source>
        <dbReference type="Pfam" id="PF07885"/>
    </source>
</evidence>
<keyword evidence="3 8" id="KW-0812">Transmembrane</keyword>
<dbReference type="Proteomes" id="UP000025227">
    <property type="component" value="Unplaced"/>
</dbReference>
<evidence type="ECO:0000256" key="3">
    <source>
        <dbReference type="ARBA" id="ARBA00022692"/>
    </source>
</evidence>
<sequence>MGRDTIGGFFHHSEVPELELTKLSDVSKYKYTAEPAIKRVNQPELNPSHSTPREAREGFELNRYYFLWKLNEWIGLRHLFMIFLVISYTSIGAYLFYKIESVNEQKVYPVRMKDLSQKVFLIAKKFKDNSSWNATTIFNEFKKDYKDLLIFDNVYKWSTYYRAEVQYKWNPWSATFFAMNLYTTVGYGTIAAETMTGIACVMLYTMLFCPMTMVISRDLGQFGLVYLTKLYGFIKFKFTSAYEKAKVSADDLIILPIKYGWLAMFGFLGLTTVFLYYYDGLTGPDPGLTWWECFYFSVQTYTTAGFGDIMPINVTFDPIVGGVYILCLPVLKVVNRMTYLYVENGIHGYFAIVESRINHYLNTRNALPSSSAGALPHTSESRTEENEWANSFTVHSLAAMASSSADVFGGNLGRINLRASDLEPNRRSSTAA</sequence>
<keyword evidence="5 8" id="KW-0406">Ion transport</keyword>
<dbReference type="PANTHER" id="PTHR11003">
    <property type="entry name" value="POTASSIUM CHANNEL, SUBFAMILY K"/>
    <property type="match status" value="1"/>
</dbReference>